<gene>
    <name evidence="1" type="ORF">GSONMT00075061001</name>
</gene>
<organism evidence="1 2">
    <name type="scientific">Oncorhynchus mykiss</name>
    <name type="common">Rainbow trout</name>
    <name type="synonym">Salmo gairdneri</name>
    <dbReference type="NCBI Taxonomy" id="8022"/>
    <lineage>
        <taxon>Eukaryota</taxon>
        <taxon>Metazoa</taxon>
        <taxon>Chordata</taxon>
        <taxon>Craniata</taxon>
        <taxon>Vertebrata</taxon>
        <taxon>Euteleostomi</taxon>
        <taxon>Actinopterygii</taxon>
        <taxon>Neopterygii</taxon>
        <taxon>Teleostei</taxon>
        <taxon>Protacanthopterygii</taxon>
        <taxon>Salmoniformes</taxon>
        <taxon>Salmonidae</taxon>
        <taxon>Salmoninae</taxon>
        <taxon>Oncorhynchus</taxon>
    </lineage>
</organism>
<sequence length="118" mass="12693">MNSTAFNQTDSAGLFNKTEDIFCCNFSSVVTDNGFKSLSHESCPDSSYVRVIAHGGFRYILFGLQSSHQVGGNDQLFGDGQKTIQRVKASVVLLLAHLIWASAPPPAPQGEPNSTSTK</sequence>
<accession>A0A060VXW5</accession>
<evidence type="ECO:0000313" key="1">
    <source>
        <dbReference type="EMBL" id="CDQ57814.1"/>
    </source>
</evidence>
<evidence type="ECO:0000313" key="2">
    <source>
        <dbReference type="Proteomes" id="UP000193380"/>
    </source>
</evidence>
<name>A0A060VXW5_ONCMY</name>
<proteinExistence type="predicted"/>
<dbReference type="AlphaFoldDB" id="A0A060VXW5"/>
<dbReference type="PaxDb" id="8022-A0A060VXW5"/>
<dbReference type="STRING" id="8022.A0A060VXW5"/>
<dbReference type="Proteomes" id="UP000193380">
    <property type="component" value="Chromosome 22"/>
</dbReference>
<dbReference type="EMBL" id="FR904292">
    <property type="protein sequence ID" value="CDQ57814.1"/>
    <property type="molecule type" value="Genomic_DNA"/>
</dbReference>
<protein>
    <submittedName>
        <fullName evidence="1">Uncharacterized protein</fullName>
    </submittedName>
</protein>
<reference evidence="1 2" key="1">
    <citation type="journal article" date="2014" name="Nat. Commun.">
        <title>The rainbow trout genome provides novel insights into evolution after whole-genome duplication in vertebrates.</title>
        <authorList>
            <person name="Berthelot C."/>
            <person name="Brunet F."/>
            <person name="Chalopin D."/>
            <person name="Juanchich A."/>
            <person name="Bernard M."/>
            <person name="Noel B."/>
            <person name="Bento P."/>
            <person name="Da Silva C."/>
            <person name="Labadie K."/>
            <person name="Alberti A."/>
            <person name="Aury J.M."/>
            <person name="Louis A."/>
            <person name="Dehais P."/>
            <person name="Bardou P."/>
            <person name="Montfort J."/>
            <person name="Klopp C."/>
            <person name="Cabau C."/>
            <person name="Gaspin C."/>
            <person name="Thorgaard G.H."/>
            <person name="Boussaha M."/>
            <person name="Quillet E."/>
            <person name="Guyomard R."/>
            <person name="Galiana D."/>
            <person name="Bobe J."/>
            <person name="Volff J.N."/>
            <person name="Genet C."/>
            <person name="Wincker P."/>
            <person name="Jaillon O."/>
            <person name="Roest Crollius H."/>
            <person name="Guiguen Y."/>
        </authorList>
    </citation>
    <scope>NUCLEOTIDE SEQUENCE [LARGE SCALE GENOMIC DNA]</scope>
</reference>